<dbReference type="EMBL" id="CP157675">
    <property type="protein sequence ID" value="XBP71529.1"/>
    <property type="molecule type" value="Genomic_DNA"/>
</dbReference>
<evidence type="ECO:0000256" key="4">
    <source>
        <dbReference type="ARBA" id="ARBA00022898"/>
    </source>
</evidence>
<proteinExistence type="inferred from homology"/>
<feature type="modified residue" description="N6-(pyridoxal phosphate)lysine" evidence="5">
    <location>
        <position position="210"/>
    </location>
</feature>
<organism evidence="7">
    <name type="scientific">Polaromonas hydrogenivorans</name>
    <dbReference type="NCBI Taxonomy" id="335476"/>
    <lineage>
        <taxon>Bacteria</taxon>
        <taxon>Pseudomonadati</taxon>
        <taxon>Pseudomonadota</taxon>
        <taxon>Betaproteobacteria</taxon>
        <taxon>Burkholderiales</taxon>
        <taxon>Comamonadaceae</taxon>
        <taxon>Polaromonas</taxon>
    </lineage>
</organism>
<name>A0AAU7LV83_9BURK</name>
<sequence length="433" mass="45798">MPGYSDPGFDTLALHAGAAPDPATGARAVPIHLTTSFVFESSDHAASLFNLERAGHVYSRISNPTNAVLEQRISALEGGIGAIATASGQAALHLAIATLMGAGSHIVASTALYGGSQNLLHYTLRRFGINTTFVKPGDIDGWRAAVRPNTKLFFGETVGNPGLEVLDIAAVASIAHEAKVPLLVDSTLTSPWLIKPFEHGADLVYHSATKFLSGHGTVIGGLVVDGGSFDWDQSGKFAELTEAYDGFHNMVFSEESTVGAFLLRARREGLRDFGACMSPHTAWLILQGIETLGLRMARHIGNTEKVVAFLASHPFVSRVGHPMLASHPSHALAKKLLPRGAGSVFSFDLKGSRAQGKAFVEALKVFSHLANVGDCRSLVIHPASTTHFRMSDEALAGAGITQGTIRLSIGLEDPDDLIDDLKRALKSAEKAGA</sequence>
<evidence type="ECO:0000313" key="7">
    <source>
        <dbReference type="EMBL" id="XBP71529.1"/>
    </source>
</evidence>
<dbReference type="InterPro" id="IPR015422">
    <property type="entry name" value="PyrdxlP-dep_Trfase_small"/>
</dbReference>
<dbReference type="PROSITE" id="PS00868">
    <property type="entry name" value="CYS_MET_METAB_PP"/>
    <property type="match status" value="1"/>
</dbReference>
<dbReference type="InterPro" id="IPR000277">
    <property type="entry name" value="Cys/Met-Metab_PyrdxlP-dep_enz"/>
</dbReference>
<dbReference type="SUPFAM" id="SSF53383">
    <property type="entry name" value="PLP-dependent transferases"/>
    <property type="match status" value="1"/>
</dbReference>
<dbReference type="InterPro" id="IPR015421">
    <property type="entry name" value="PyrdxlP-dep_Trfase_major"/>
</dbReference>
<dbReference type="PIRSF" id="PIRSF001434">
    <property type="entry name" value="CGS"/>
    <property type="match status" value="1"/>
</dbReference>
<evidence type="ECO:0000256" key="2">
    <source>
        <dbReference type="ARBA" id="ARBA00009077"/>
    </source>
</evidence>
<comment type="cofactor">
    <cofactor evidence="1 6">
        <name>pyridoxal 5'-phosphate</name>
        <dbReference type="ChEBI" id="CHEBI:597326"/>
    </cofactor>
</comment>
<dbReference type="Gene3D" id="3.90.1150.10">
    <property type="entry name" value="Aspartate Aminotransferase, domain 1"/>
    <property type="match status" value="1"/>
</dbReference>
<gene>
    <name evidence="7" type="ORF">ABLV49_06970</name>
</gene>
<accession>A0AAU7LV83</accession>
<dbReference type="AlphaFoldDB" id="A0AAU7LV83"/>
<dbReference type="RefSeq" id="WP_349280898.1">
    <property type="nucleotide sequence ID" value="NZ_CBCSCU010000001.1"/>
</dbReference>
<dbReference type="InterPro" id="IPR054542">
    <property type="entry name" value="Cys_met_metab_PP"/>
</dbReference>
<dbReference type="PANTHER" id="PTHR43797:SF2">
    <property type="entry name" value="HOMOCYSTEINE_CYSTEINE SYNTHASE"/>
    <property type="match status" value="1"/>
</dbReference>
<evidence type="ECO:0000256" key="3">
    <source>
        <dbReference type="ARBA" id="ARBA00022679"/>
    </source>
</evidence>
<dbReference type="GO" id="GO:0030170">
    <property type="term" value="F:pyridoxal phosphate binding"/>
    <property type="evidence" value="ECO:0007669"/>
    <property type="project" value="InterPro"/>
</dbReference>
<dbReference type="PANTHER" id="PTHR43797">
    <property type="entry name" value="HOMOCYSTEINE/CYSTEINE SYNTHASE"/>
    <property type="match status" value="1"/>
</dbReference>
<dbReference type="GO" id="GO:0005737">
    <property type="term" value="C:cytoplasm"/>
    <property type="evidence" value="ECO:0007669"/>
    <property type="project" value="TreeGrafter"/>
</dbReference>
<dbReference type="FunFam" id="3.40.640.10:FF:000035">
    <property type="entry name" value="O-succinylhomoserine sulfhydrylase"/>
    <property type="match status" value="1"/>
</dbReference>
<evidence type="ECO:0000256" key="6">
    <source>
        <dbReference type="RuleBase" id="RU362118"/>
    </source>
</evidence>
<dbReference type="CDD" id="cd00614">
    <property type="entry name" value="CGS_like"/>
    <property type="match status" value="1"/>
</dbReference>
<dbReference type="EC" id="2.5.1.49" evidence="7"/>
<dbReference type="InterPro" id="IPR006235">
    <property type="entry name" value="OAc-hSer/O-AcSer_sulfhydrylase"/>
</dbReference>
<keyword evidence="4 5" id="KW-0663">Pyridoxal phosphate</keyword>
<dbReference type="NCBIfam" id="TIGR01326">
    <property type="entry name" value="OAH_OAS_sulfhy"/>
    <property type="match status" value="1"/>
</dbReference>
<reference evidence="7" key="1">
    <citation type="submission" date="2024-05" db="EMBL/GenBank/DDBJ databases">
        <authorList>
            <person name="Bunk B."/>
            <person name="Swiderski J."/>
            <person name="Sproer C."/>
            <person name="Thiel V."/>
        </authorList>
    </citation>
    <scope>NUCLEOTIDE SEQUENCE</scope>
    <source>
        <strain evidence="7">DSM 17735</strain>
    </source>
</reference>
<dbReference type="GO" id="GO:0003961">
    <property type="term" value="F:O-acetylhomoserine aminocarboxypropyltransferase activity"/>
    <property type="evidence" value="ECO:0007669"/>
    <property type="project" value="UniProtKB-EC"/>
</dbReference>
<dbReference type="GO" id="GO:0006535">
    <property type="term" value="P:cysteine biosynthetic process from serine"/>
    <property type="evidence" value="ECO:0007669"/>
    <property type="project" value="TreeGrafter"/>
</dbReference>
<dbReference type="GO" id="GO:0071269">
    <property type="term" value="P:L-homocysteine biosynthetic process"/>
    <property type="evidence" value="ECO:0007669"/>
    <property type="project" value="TreeGrafter"/>
</dbReference>
<dbReference type="Pfam" id="PF01053">
    <property type="entry name" value="Cys_Met_Meta_PP"/>
    <property type="match status" value="1"/>
</dbReference>
<dbReference type="InterPro" id="IPR015424">
    <property type="entry name" value="PyrdxlP-dep_Trfase"/>
</dbReference>
<keyword evidence="3 7" id="KW-0808">Transferase</keyword>
<dbReference type="NCBIfam" id="NF006004">
    <property type="entry name" value="PRK08134.1"/>
    <property type="match status" value="1"/>
</dbReference>
<dbReference type="GO" id="GO:0019346">
    <property type="term" value="P:transsulfuration"/>
    <property type="evidence" value="ECO:0007669"/>
    <property type="project" value="InterPro"/>
</dbReference>
<dbReference type="GO" id="GO:0004124">
    <property type="term" value="F:cysteine synthase activity"/>
    <property type="evidence" value="ECO:0007669"/>
    <property type="project" value="TreeGrafter"/>
</dbReference>
<evidence type="ECO:0000256" key="1">
    <source>
        <dbReference type="ARBA" id="ARBA00001933"/>
    </source>
</evidence>
<protein>
    <submittedName>
        <fullName evidence="7">O-acetylhomoserine aminocarboxypropyltransferase</fullName>
        <ecNumber evidence="7">2.5.1.49</ecNumber>
    </submittedName>
</protein>
<dbReference type="Gene3D" id="3.40.640.10">
    <property type="entry name" value="Type I PLP-dependent aspartate aminotransferase-like (Major domain)"/>
    <property type="match status" value="1"/>
</dbReference>
<evidence type="ECO:0000256" key="5">
    <source>
        <dbReference type="PIRSR" id="PIRSR001434-2"/>
    </source>
</evidence>
<comment type="similarity">
    <text evidence="2 6">Belongs to the trans-sulfuration enzymes family.</text>
</comment>